<proteinExistence type="predicted"/>
<evidence type="ECO:0000313" key="3">
    <source>
        <dbReference type="Proteomes" id="UP000593576"/>
    </source>
</evidence>
<sequence length="108" mass="12793">MVSLLCFSYQERFHRRRVESRLGITTWLWGHLAQAVVASALGLDSGHTQFPSDAMRYLSLFLILFGFALSWWFWAFFMTVLVALLDRLIRVFHGWCWPLHLWLQELGF</sequence>
<dbReference type="Proteomes" id="UP000593576">
    <property type="component" value="Unassembled WGS sequence"/>
</dbReference>
<feature type="transmembrane region" description="Helical" evidence="1">
    <location>
        <begin position="21"/>
        <end position="41"/>
    </location>
</feature>
<keyword evidence="3" id="KW-1185">Reference proteome</keyword>
<dbReference type="AlphaFoldDB" id="A0A7J9KWW9"/>
<evidence type="ECO:0000256" key="1">
    <source>
        <dbReference type="SAM" id="Phobius"/>
    </source>
</evidence>
<keyword evidence="1" id="KW-0812">Transmembrane</keyword>
<organism evidence="2 3">
    <name type="scientific">Gossypium schwendimanii</name>
    <name type="common">Cotton</name>
    <dbReference type="NCBI Taxonomy" id="34291"/>
    <lineage>
        <taxon>Eukaryota</taxon>
        <taxon>Viridiplantae</taxon>
        <taxon>Streptophyta</taxon>
        <taxon>Embryophyta</taxon>
        <taxon>Tracheophyta</taxon>
        <taxon>Spermatophyta</taxon>
        <taxon>Magnoliopsida</taxon>
        <taxon>eudicotyledons</taxon>
        <taxon>Gunneridae</taxon>
        <taxon>Pentapetalae</taxon>
        <taxon>rosids</taxon>
        <taxon>malvids</taxon>
        <taxon>Malvales</taxon>
        <taxon>Malvaceae</taxon>
        <taxon>Malvoideae</taxon>
        <taxon>Gossypium</taxon>
    </lineage>
</organism>
<protein>
    <submittedName>
        <fullName evidence="2">Uncharacterized protein</fullName>
    </submittedName>
</protein>
<feature type="transmembrane region" description="Helical" evidence="1">
    <location>
        <begin position="61"/>
        <end position="85"/>
    </location>
</feature>
<reference evidence="2 3" key="1">
    <citation type="journal article" date="2019" name="Genome Biol. Evol.">
        <title>Insights into the evolution of the New World diploid cottons (Gossypium, subgenus Houzingenia) based on genome sequencing.</title>
        <authorList>
            <person name="Grover C.E."/>
            <person name="Arick M.A. 2nd"/>
            <person name="Thrash A."/>
            <person name="Conover J.L."/>
            <person name="Sanders W.S."/>
            <person name="Peterson D.G."/>
            <person name="Frelichowski J.E."/>
            <person name="Scheffler J.A."/>
            <person name="Scheffler B.E."/>
            <person name="Wendel J.F."/>
        </authorList>
    </citation>
    <scope>NUCLEOTIDE SEQUENCE [LARGE SCALE GENOMIC DNA]</scope>
    <source>
        <strain evidence="2">1</strain>
        <tissue evidence="2">Leaf</tissue>
    </source>
</reference>
<dbReference type="OrthoDB" id="10326542at2759"/>
<comment type="caution">
    <text evidence="2">The sequence shown here is derived from an EMBL/GenBank/DDBJ whole genome shotgun (WGS) entry which is preliminary data.</text>
</comment>
<dbReference type="EMBL" id="JABFAF010000003">
    <property type="protein sequence ID" value="MBA0850689.1"/>
    <property type="molecule type" value="Genomic_DNA"/>
</dbReference>
<accession>A0A7J9KWW9</accession>
<keyword evidence="1" id="KW-0472">Membrane</keyword>
<evidence type="ECO:0000313" key="2">
    <source>
        <dbReference type="EMBL" id="MBA0850689.1"/>
    </source>
</evidence>
<name>A0A7J9KWW9_GOSSC</name>
<keyword evidence="1" id="KW-1133">Transmembrane helix</keyword>
<gene>
    <name evidence="2" type="ORF">Goshw_004325</name>
</gene>